<keyword evidence="4" id="KW-0443">Lipid metabolism</keyword>
<dbReference type="AlphaFoldDB" id="A0A219B1D4"/>
<comment type="pathway">
    <text evidence="1">Lipid metabolism.</text>
</comment>
<dbReference type="RefSeq" id="WP_088710928.1">
    <property type="nucleotide sequence ID" value="NZ_NFZT01000001.1"/>
</dbReference>
<keyword evidence="2" id="KW-0444">Lipid biosynthesis</keyword>
<keyword evidence="9" id="KW-1185">Reference proteome</keyword>
<feature type="transmembrane region" description="Helical" evidence="6">
    <location>
        <begin position="22"/>
        <end position="44"/>
    </location>
</feature>
<keyword evidence="6" id="KW-1133">Transmembrane helix</keyword>
<dbReference type="Proteomes" id="UP000198462">
    <property type="component" value="Unassembled WGS sequence"/>
</dbReference>
<name>A0A219B1D4_9SPHN</name>
<feature type="domain" description="Phospholipid/glycerol acyltransferase" evidence="7">
    <location>
        <begin position="78"/>
        <end position="193"/>
    </location>
</feature>
<evidence type="ECO:0000256" key="2">
    <source>
        <dbReference type="ARBA" id="ARBA00022516"/>
    </source>
</evidence>
<dbReference type="SUPFAM" id="SSF69593">
    <property type="entry name" value="Glycerol-3-phosphate (1)-acyltransferase"/>
    <property type="match status" value="1"/>
</dbReference>
<dbReference type="CDD" id="cd07989">
    <property type="entry name" value="LPLAT_AGPAT-like"/>
    <property type="match status" value="1"/>
</dbReference>
<evidence type="ECO:0000313" key="9">
    <source>
        <dbReference type="Proteomes" id="UP000198462"/>
    </source>
</evidence>
<dbReference type="PANTHER" id="PTHR10434">
    <property type="entry name" value="1-ACYL-SN-GLYCEROL-3-PHOSPHATE ACYLTRANSFERASE"/>
    <property type="match status" value="1"/>
</dbReference>
<gene>
    <name evidence="8" type="ORF">B5C34_00805</name>
</gene>
<keyword evidence="3" id="KW-0808">Transferase</keyword>
<proteinExistence type="predicted"/>
<evidence type="ECO:0000256" key="4">
    <source>
        <dbReference type="ARBA" id="ARBA00023098"/>
    </source>
</evidence>
<protein>
    <recommendedName>
        <fullName evidence="7">Phospholipid/glycerol acyltransferase domain-containing protein</fullName>
    </recommendedName>
</protein>
<evidence type="ECO:0000259" key="7">
    <source>
        <dbReference type="SMART" id="SM00563"/>
    </source>
</evidence>
<evidence type="ECO:0000256" key="1">
    <source>
        <dbReference type="ARBA" id="ARBA00005189"/>
    </source>
</evidence>
<keyword evidence="6" id="KW-0472">Membrane</keyword>
<dbReference type="GO" id="GO:0006654">
    <property type="term" value="P:phosphatidic acid biosynthetic process"/>
    <property type="evidence" value="ECO:0007669"/>
    <property type="project" value="TreeGrafter"/>
</dbReference>
<evidence type="ECO:0000256" key="3">
    <source>
        <dbReference type="ARBA" id="ARBA00022679"/>
    </source>
</evidence>
<keyword evidence="6" id="KW-0812">Transmembrane</keyword>
<dbReference type="InterPro" id="IPR002123">
    <property type="entry name" value="Plipid/glycerol_acylTrfase"/>
</dbReference>
<dbReference type="GO" id="GO:0003841">
    <property type="term" value="F:1-acylglycerol-3-phosphate O-acyltransferase activity"/>
    <property type="evidence" value="ECO:0007669"/>
    <property type="project" value="TreeGrafter"/>
</dbReference>
<dbReference type="Pfam" id="PF01553">
    <property type="entry name" value="Acyltransferase"/>
    <property type="match status" value="1"/>
</dbReference>
<evidence type="ECO:0000256" key="6">
    <source>
        <dbReference type="SAM" id="Phobius"/>
    </source>
</evidence>
<dbReference type="EMBL" id="NFZT01000001">
    <property type="protein sequence ID" value="OWV32130.1"/>
    <property type="molecule type" value="Genomic_DNA"/>
</dbReference>
<sequence>METEPGYSHVYSYADRIPWERILFWLVPAVVILVPLNMLSMRLFPRRQPVIPKLFHRMLNHAIGVTVRKHGTPASGTTLFIANHLSWTDIPILGQYLRARFVAKAEISDAKALAFFCAQQRTLFVNREDKRGSGEQKNMLTATLAGGDSCIMFPEATTNDGRRPRPFKTPLFHGLASGEAPGVMVQPVSLAFTRVRAMPATRARWPFLCWIGDYTVGESVVDWLRLRHVRADVVFHEPVDPTGFKDRKALARYCYDTIQRGYRQAMSDYARPR</sequence>
<evidence type="ECO:0000256" key="5">
    <source>
        <dbReference type="ARBA" id="ARBA00023315"/>
    </source>
</evidence>
<dbReference type="SMART" id="SM00563">
    <property type="entry name" value="PlsC"/>
    <property type="match status" value="1"/>
</dbReference>
<reference evidence="9" key="1">
    <citation type="submission" date="2017-05" db="EMBL/GenBank/DDBJ databases">
        <authorList>
            <person name="Lin X."/>
        </authorList>
    </citation>
    <scope>NUCLEOTIDE SEQUENCE [LARGE SCALE GENOMIC DNA]</scope>
    <source>
        <strain evidence="9">JLT2012</strain>
    </source>
</reference>
<keyword evidence="5" id="KW-0012">Acyltransferase</keyword>
<comment type="caution">
    <text evidence="8">The sequence shown here is derived from an EMBL/GenBank/DDBJ whole genome shotgun (WGS) entry which is preliminary data.</text>
</comment>
<dbReference type="PANTHER" id="PTHR10434:SF64">
    <property type="entry name" value="1-ACYL-SN-GLYCEROL-3-PHOSPHATE ACYLTRANSFERASE-RELATED"/>
    <property type="match status" value="1"/>
</dbReference>
<accession>A0A219B1D4</accession>
<organism evidence="8 9">
    <name type="scientific">Pacificimonas flava</name>
    <dbReference type="NCBI Taxonomy" id="1234595"/>
    <lineage>
        <taxon>Bacteria</taxon>
        <taxon>Pseudomonadati</taxon>
        <taxon>Pseudomonadota</taxon>
        <taxon>Alphaproteobacteria</taxon>
        <taxon>Sphingomonadales</taxon>
        <taxon>Sphingosinicellaceae</taxon>
        <taxon>Pacificimonas</taxon>
    </lineage>
</organism>
<evidence type="ECO:0000313" key="8">
    <source>
        <dbReference type="EMBL" id="OWV32130.1"/>
    </source>
</evidence>
<dbReference type="OrthoDB" id="9806880at2"/>